<evidence type="ECO:0000313" key="3">
    <source>
        <dbReference type="Proteomes" id="UP000603912"/>
    </source>
</evidence>
<evidence type="ECO:0000313" key="2">
    <source>
        <dbReference type="EMBL" id="GGH32146.1"/>
    </source>
</evidence>
<accession>A0A917IAY6</accession>
<feature type="region of interest" description="Disordered" evidence="1">
    <location>
        <begin position="1"/>
        <end position="26"/>
    </location>
</feature>
<reference evidence="2" key="1">
    <citation type="journal article" date="2014" name="Int. J. Syst. Evol. Microbiol.">
        <title>Complete genome sequence of Corynebacterium casei LMG S-19264T (=DSM 44701T), isolated from a smear-ripened cheese.</title>
        <authorList>
            <consortium name="US DOE Joint Genome Institute (JGI-PGF)"/>
            <person name="Walter F."/>
            <person name="Albersmeier A."/>
            <person name="Kalinowski J."/>
            <person name="Ruckert C."/>
        </authorList>
    </citation>
    <scope>NUCLEOTIDE SEQUENCE</scope>
    <source>
        <strain evidence="2">CGMCC 1.12214</strain>
    </source>
</reference>
<comment type="caution">
    <text evidence="2">The sequence shown here is derived from an EMBL/GenBank/DDBJ whole genome shotgun (WGS) entry which is preliminary data.</text>
</comment>
<dbReference type="Proteomes" id="UP000603912">
    <property type="component" value="Unassembled WGS sequence"/>
</dbReference>
<organism evidence="2 3">
    <name type="scientific">Alsobacter metallidurans</name>
    <dbReference type="NCBI Taxonomy" id="340221"/>
    <lineage>
        <taxon>Bacteria</taxon>
        <taxon>Pseudomonadati</taxon>
        <taxon>Pseudomonadota</taxon>
        <taxon>Alphaproteobacteria</taxon>
        <taxon>Hyphomicrobiales</taxon>
        <taxon>Alsobacteraceae</taxon>
        <taxon>Alsobacter</taxon>
    </lineage>
</organism>
<sequence length="113" mass="12000">MGEAAAIAGAPNGVVTSAPPRPAPNDTAILDSLSRVLLADAKQTSDMPRGLLAESKRLQAVTRVVNAYHSYLATVAGRQMDEMTTGDIARLGMILKIIEEIEVNDRGRRLSNG</sequence>
<gene>
    <name evidence="2" type="ORF">GCM10007036_43810</name>
</gene>
<evidence type="ECO:0000256" key="1">
    <source>
        <dbReference type="SAM" id="MobiDB-lite"/>
    </source>
</evidence>
<name>A0A917IAY6_9HYPH</name>
<dbReference type="EMBL" id="BMES01000003">
    <property type="protein sequence ID" value="GGH32146.1"/>
    <property type="molecule type" value="Genomic_DNA"/>
</dbReference>
<dbReference type="RefSeq" id="WP_188519943.1">
    <property type="nucleotide sequence ID" value="NZ_BMES01000003.1"/>
</dbReference>
<keyword evidence="3" id="KW-1185">Reference proteome</keyword>
<reference evidence="2" key="2">
    <citation type="submission" date="2020-09" db="EMBL/GenBank/DDBJ databases">
        <authorList>
            <person name="Sun Q."/>
            <person name="Zhou Y."/>
        </authorList>
    </citation>
    <scope>NUCLEOTIDE SEQUENCE</scope>
    <source>
        <strain evidence="2">CGMCC 1.12214</strain>
    </source>
</reference>
<proteinExistence type="predicted"/>
<dbReference type="AlphaFoldDB" id="A0A917IAY6"/>
<protein>
    <submittedName>
        <fullName evidence="2">Uncharacterized protein</fullName>
    </submittedName>
</protein>